<sequence>MFLILLLRLKKMIRFIGFVALLMCGIWLTDNDTWQSSVGGLLIFLAGGMVGSDDAANKNKLSDHLRRGTKR</sequence>
<keyword evidence="1" id="KW-1133">Transmembrane helix</keyword>
<evidence type="ECO:0000313" key="2">
    <source>
        <dbReference type="EMBL" id="UGO48730.1"/>
    </source>
</evidence>
<name>A0AAE8YR75_9CAUD</name>
<keyword evidence="3" id="KW-1185">Reference proteome</keyword>
<protein>
    <recommendedName>
        <fullName evidence="4">Holin</fullName>
    </recommendedName>
</protein>
<evidence type="ECO:0000313" key="3">
    <source>
        <dbReference type="Proteomes" id="UP000827802"/>
    </source>
</evidence>
<keyword evidence="1" id="KW-0472">Membrane</keyword>
<dbReference type="EMBL" id="OK499973">
    <property type="protein sequence ID" value="UGO48730.1"/>
    <property type="molecule type" value="Genomic_DNA"/>
</dbReference>
<evidence type="ECO:0008006" key="4">
    <source>
        <dbReference type="Google" id="ProtNLM"/>
    </source>
</evidence>
<accession>A0AAE8YR75</accession>
<feature type="transmembrane region" description="Helical" evidence="1">
    <location>
        <begin position="12"/>
        <end position="28"/>
    </location>
</feature>
<evidence type="ECO:0000256" key="1">
    <source>
        <dbReference type="SAM" id="Phobius"/>
    </source>
</evidence>
<feature type="transmembrane region" description="Helical" evidence="1">
    <location>
        <begin position="34"/>
        <end position="52"/>
    </location>
</feature>
<reference evidence="2 3" key="1">
    <citation type="submission" date="2021-10" db="EMBL/GenBank/DDBJ databases">
        <authorList>
            <person name="Correa E.C."/>
            <person name="Carson S.C."/>
            <person name="Rodriguez A.R."/>
            <person name="Thompson D.W."/>
            <person name="Grose J.H."/>
        </authorList>
    </citation>
    <scope>NUCLEOTIDE SEQUENCE [LARGE SCALE GENOMIC DNA]</scope>
</reference>
<keyword evidence="1" id="KW-0812">Transmembrane</keyword>
<dbReference type="Proteomes" id="UP000827802">
    <property type="component" value="Segment"/>
</dbReference>
<gene>
    <name evidence="2" type="ORF">ELISACORREA_69</name>
</gene>
<organism evidence="2 3">
    <name type="scientific">Citrobacter phage vB_CfrD_ElisaCorrea</name>
    <dbReference type="NCBI Taxonomy" id="2894791"/>
    <lineage>
        <taxon>Viruses</taxon>
        <taxon>Duplodnaviria</taxon>
        <taxon>Heunggongvirae</taxon>
        <taxon>Uroviricota</taxon>
        <taxon>Caudoviricetes</taxon>
        <taxon>Drexlerviridae</taxon>
        <taxon>Tempevirinae</taxon>
        <taxon>Tlsvirus</taxon>
        <taxon>Tlsvirus ecorrea</taxon>
    </lineage>
</organism>
<proteinExistence type="predicted"/>